<reference evidence="2" key="1">
    <citation type="submission" date="2022-11" db="EMBL/GenBank/DDBJ databases">
        <title>Chromosome-level genome of Pogonophryne albipinna.</title>
        <authorList>
            <person name="Jo E."/>
        </authorList>
    </citation>
    <scope>NUCLEOTIDE SEQUENCE</scope>
    <source>
        <strain evidence="2">SGF0006</strain>
        <tissue evidence="2">Muscle</tissue>
    </source>
</reference>
<dbReference type="EMBL" id="JAPTMU010000022">
    <property type="protein sequence ID" value="KAJ4924708.1"/>
    <property type="molecule type" value="Genomic_DNA"/>
</dbReference>
<dbReference type="InterPro" id="IPR057954">
    <property type="entry name" value="SET_TTL12"/>
</dbReference>
<organism evidence="2 3">
    <name type="scientific">Pogonophryne albipinna</name>
    <dbReference type="NCBI Taxonomy" id="1090488"/>
    <lineage>
        <taxon>Eukaryota</taxon>
        <taxon>Metazoa</taxon>
        <taxon>Chordata</taxon>
        <taxon>Craniata</taxon>
        <taxon>Vertebrata</taxon>
        <taxon>Euteleostomi</taxon>
        <taxon>Actinopterygii</taxon>
        <taxon>Neopterygii</taxon>
        <taxon>Teleostei</taxon>
        <taxon>Neoteleostei</taxon>
        <taxon>Acanthomorphata</taxon>
        <taxon>Eupercaria</taxon>
        <taxon>Perciformes</taxon>
        <taxon>Notothenioidei</taxon>
        <taxon>Pogonophryne</taxon>
    </lineage>
</organism>
<dbReference type="Proteomes" id="UP001219934">
    <property type="component" value="Unassembled WGS sequence"/>
</dbReference>
<protein>
    <recommendedName>
        <fullName evidence="1">Tubulin--tyrosine ligase-like protein 12 SET-like domain-containing protein</fullName>
    </recommendedName>
</protein>
<evidence type="ECO:0000313" key="3">
    <source>
        <dbReference type="Proteomes" id="UP001219934"/>
    </source>
</evidence>
<keyword evidence="3" id="KW-1185">Reference proteome</keyword>
<dbReference type="InterPro" id="IPR027749">
    <property type="entry name" value="TTLL12"/>
</dbReference>
<dbReference type="Pfam" id="PF25556">
    <property type="entry name" value="SET_TTL"/>
    <property type="match status" value="1"/>
</dbReference>
<dbReference type="GO" id="GO:0005737">
    <property type="term" value="C:cytoplasm"/>
    <property type="evidence" value="ECO:0007669"/>
    <property type="project" value="TreeGrafter"/>
</dbReference>
<dbReference type="InterPro" id="IPR004344">
    <property type="entry name" value="TTL/TTLL_fam"/>
</dbReference>
<proteinExistence type="predicted"/>
<feature type="domain" description="Tubulin--tyrosine ligase-like protein 12 SET-like" evidence="1">
    <location>
        <begin position="76"/>
        <end position="250"/>
    </location>
</feature>
<sequence length="478" mass="55442">MTTNTLIMNGNEDEDFRDFVALHAGALQSSGIPLIYWRSLHDKITNEIYDAGEVFGIMQLQLDKEEEEENEENGKKRVNPGAGMSCKVVVTRDSGLQVSEPTSVFLVDHAWTYRVEQCRQQLEHIPGLLPRMAALMGVDFHGEAPDPDTVELVMENMWKYNQTYNLSEGSPEDKVPVWYIMDEFGSRVQHSDQPSCRMAPFFYMQGGLAYTLLWPLHDLQEGDEVTRDYTYGETDPLVRRCRLLPWVTADLEGVRSVTSEPPDSYYENIALENKEQLPVEIQPYTVPEDKTLKVYSDLSQVTNNLTHQRFQLTEDKEEADIIWGYTHIKDYRPFSLDTFDDYQKHFTVMNYAEGVQLKQVHYDEFIPMFDNQYPLYPWKEVEAEVFKAFREFFEAASSRPPPYGICSYPPSRAIYAVDLMLKWSTGEKGERVMQPQILEFNFSPDCARACLYHPDFYNHMFQTLFLDQPKQCPVTQIA</sequence>
<dbReference type="PANTHER" id="PTHR46088:SF1">
    <property type="entry name" value="TUBULIN--TYROSINE LIGASE-LIKE PROTEIN 12"/>
    <property type="match status" value="1"/>
</dbReference>
<comment type="caution">
    <text evidence="2">The sequence shown here is derived from an EMBL/GenBank/DDBJ whole genome shotgun (WGS) entry which is preliminary data.</text>
</comment>
<dbReference type="PANTHER" id="PTHR46088">
    <property type="entry name" value="TUBULIN--TYROSINE LIGASE-LIKE PROTEIN 12"/>
    <property type="match status" value="1"/>
</dbReference>
<dbReference type="AlphaFoldDB" id="A0AAD6AH74"/>
<gene>
    <name evidence="2" type="ORF">JOQ06_003659</name>
</gene>
<accession>A0AAD6AH74</accession>
<dbReference type="Pfam" id="PF03133">
    <property type="entry name" value="TTL"/>
    <property type="match status" value="1"/>
</dbReference>
<evidence type="ECO:0000313" key="2">
    <source>
        <dbReference type="EMBL" id="KAJ4924707.1"/>
    </source>
</evidence>
<dbReference type="EMBL" id="JAPTMU010000022">
    <property type="protein sequence ID" value="KAJ4924707.1"/>
    <property type="molecule type" value="Genomic_DNA"/>
</dbReference>
<dbReference type="Gene3D" id="3.30.470.20">
    <property type="entry name" value="ATP-grasp fold, B domain"/>
    <property type="match status" value="1"/>
</dbReference>
<name>A0AAD6AH74_9TELE</name>
<evidence type="ECO:0000259" key="1">
    <source>
        <dbReference type="Pfam" id="PF25556"/>
    </source>
</evidence>